<evidence type="ECO:0000313" key="2">
    <source>
        <dbReference type="Proteomes" id="UP000075683"/>
    </source>
</evidence>
<comment type="caution">
    <text evidence="1">The sequence shown here is derived from an EMBL/GenBank/DDBJ whole genome shotgun (WGS) entry which is preliminary data.</text>
</comment>
<organism evidence="1 2">
    <name type="scientific">Caldibacillus debilis</name>
    <dbReference type="NCBI Taxonomy" id="301148"/>
    <lineage>
        <taxon>Bacteria</taxon>
        <taxon>Bacillati</taxon>
        <taxon>Bacillota</taxon>
        <taxon>Bacilli</taxon>
        <taxon>Bacillales</taxon>
        <taxon>Bacillaceae</taxon>
        <taxon>Caldibacillus</taxon>
    </lineage>
</organism>
<protein>
    <submittedName>
        <fullName evidence="1">Uncharacterized protein</fullName>
    </submittedName>
</protein>
<name>A0A150M5C0_9BACI</name>
<dbReference type="EMBL" id="LQYT01000037">
    <property type="protein sequence ID" value="KYD19807.1"/>
    <property type="molecule type" value="Genomic_DNA"/>
</dbReference>
<dbReference type="AlphaFoldDB" id="A0A150M5C0"/>
<gene>
    <name evidence="1" type="ORF">B4135_0706</name>
</gene>
<sequence>MRTEKRNKAAAVFVRKFPEMKEKRPFRKGTLSYSLSRREPEFFPRIHGFDQGQGACAPAGAGKGGTFGPGPALSCPQG</sequence>
<evidence type="ECO:0000313" key="1">
    <source>
        <dbReference type="EMBL" id="KYD19807.1"/>
    </source>
</evidence>
<accession>A0A150M5C0</accession>
<proteinExistence type="predicted"/>
<reference evidence="1 2" key="1">
    <citation type="submission" date="2016-01" db="EMBL/GenBank/DDBJ databases">
        <title>Draft Genome Sequences of Seven Thermophilic Sporeformers Isolated from Foods.</title>
        <authorList>
            <person name="Berendsen E.M."/>
            <person name="Wells-Bennik M.H."/>
            <person name="Krawcyk A.O."/>
            <person name="De Jong A."/>
            <person name="Holsappel S."/>
            <person name="Eijlander R.T."/>
            <person name="Kuipers O.P."/>
        </authorList>
    </citation>
    <scope>NUCLEOTIDE SEQUENCE [LARGE SCALE GENOMIC DNA]</scope>
    <source>
        <strain evidence="1 2">B4135</strain>
    </source>
</reference>
<dbReference type="Proteomes" id="UP000075683">
    <property type="component" value="Unassembled WGS sequence"/>
</dbReference>